<evidence type="ECO:0000313" key="3">
    <source>
        <dbReference type="Proteomes" id="UP000515163"/>
    </source>
</evidence>
<name>A0A6P8IVE1_ACTTE</name>
<dbReference type="PANTHER" id="PTHR38568">
    <property type="entry name" value="DUF445 DOMAIN-CONTAINING PROTEIN-RELATED"/>
    <property type="match status" value="1"/>
</dbReference>
<dbReference type="GeneID" id="116305185"/>
<dbReference type="InParanoid" id="A0A6P8IVE1"/>
<keyword evidence="3" id="KW-1185">Reference proteome</keyword>
<dbReference type="RefSeq" id="XP_031570937.1">
    <property type="nucleotide sequence ID" value="XM_031715077.1"/>
</dbReference>
<dbReference type="OrthoDB" id="446769at2759"/>
<keyword evidence="2" id="KW-0812">Transmembrane</keyword>
<organism evidence="3 4">
    <name type="scientific">Actinia tenebrosa</name>
    <name type="common">Australian red waratah sea anemone</name>
    <dbReference type="NCBI Taxonomy" id="6105"/>
    <lineage>
        <taxon>Eukaryota</taxon>
        <taxon>Metazoa</taxon>
        <taxon>Cnidaria</taxon>
        <taxon>Anthozoa</taxon>
        <taxon>Hexacorallia</taxon>
        <taxon>Actiniaria</taxon>
        <taxon>Actiniidae</taxon>
        <taxon>Actinia</taxon>
    </lineage>
</organism>
<keyword evidence="2" id="KW-0472">Membrane</keyword>
<gene>
    <name evidence="4" type="primary">LOC116305185</name>
</gene>
<dbReference type="Proteomes" id="UP000515163">
    <property type="component" value="Unplaced"/>
</dbReference>
<feature type="transmembrane region" description="Helical" evidence="2">
    <location>
        <begin position="294"/>
        <end position="315"/>
    </location>
</feature>
<evidence type="ECO:0000256" key="2">
    <source>
        <dbReference type="SAM" id="Phobius"/>
    </source>
</evidence>
<dbReference type="KEGG" id="aten:116305185"/>
<dbReference type="AlphaFoldDB" id="A0A6P8IVE1"/>
<protein>
    <submittedName>
        <fullName evidence="4">Uncharacterized protein LOC116305185</fullName>
    </submittedName>
</protein>
<evidence type="ECO:0000256" key="1">
    <source>
        <dbReference type="SAM" id="MobiDB-lite"/>
    </source>
</evidence>
<proteinExistence type="predicted"/>
<accession>A0A6P8IVE1</accession>
<feature type="region of interest" description="Disordered" evidence="1">
    <location>
        <begin position="1"/>
        <end position="24"/>
    </location>
</feature>
<reference evidence="4" key="1">
    <citation type="submission" date="2025-08" db="UniProtKB">
        <authorList>
            <consortium name="RefSeq"/>
        </authorList>
    </citation>
    <scope>IDENTIFICATION</scope>
    <source>
        <tissue evidence="4">Tentacle</tissue>
    </source>
</reference>
<dbReference type="PANTHER" id="PTHR38568:SF2">
    <property type="entry name" value="DUF445 DOMAIN-CONTAINING PROTEIN"/>
    <property type="match status" value="1"/>
</dbReference>
<evidence type="ECO:0000313" key="4">
    <source>
        <dbReference type="RefSeq" id="XP_031570937.1"/>
    </source>
</evidence>
<feature type="transmembrane region" description="Helical" evidence="2">
    <location>
        <begin position="75"/>
        <end position="95"/>
    </location>
</feature>
<sequence length="321" mass="36997">MARSGSRYGTFEESQESSRTELRAFDDQIRREQETVSEINLSYVIEDLNDQNHLIRNRLPLIYGRTLHWLSDKGNLGIIITLHIGIIGLFMLSITQVHTFWRTLAQYLVSCGMFGVVGGFVNWIALNILFVKVPGVFGSGVFANCHQEITRSITRIFINTFLEKTFLEHYIEQKLGRHIVEFNIERRLRQILETETVEQIINKELHSFSQSSEGQLLMLAGVRAVAIKPLIRPFIMDIAAEIIPDLIENLYHDSKYATATKFKQEIIEYLFQGNIRVNEDQVTKFVKTLIYRHLNWIIITGCIVGFFMGIISQLTSIARII</sequence>
<feature type="transmembrane region" description="Helical" evidence="2">
    <location>
        <begin position="107"/>
        <end position="130"/>
    </location>
</feature>
<keyword evidence="2" id="KW-1133">Transmembrane helix</keyword>